<sequence length="317" mass="34632">MPPSISRNRLPLNALRAFEAAARHRNLVRAAEELAVTHGAVSHQIRALEEQLGSPLFDRSQRPMGLTPAGAQLLAAVHDSFERLTRAASAIKSGEIEGEITLSCVPGLAANWLVPRLGEFLSLHSNVAVHVLTEYWRHPKIADRADLAIAYGSAEHPGKRVVRLGHAEFFPVCSPALKRRKPGLKKPHDLLGHTLLHEYTDEAWSRWFAAAGLSATGSVRGVYFDSAHLSLEAARTGYGVAMGDLATVRDDLASRRLVRPFRLSVPAAYPYYLIAPPETEQAPAARALEEWLIAEFVAQSARSILAPKARKRSSSLS</sequence>
<dbReference type="EMBL" id="JAENHL010000007">
    <property type="protein sequence ID" value="MBK1867279.1"/>
    <property type="molecule type" value="Genomic_DNA"/>
</dbReference>
<accession>A0ACC5R3Q4</accession>
<dbReference type="Proteomes" id="UP000616151">
    <property type="component" value="Unassembled WGS sequence"/>
</dbReference>
<reference evidence="1" key="1">
    <citation type="submission" date="2021-01" db="EMBL/GenBank/DDBJ databases">
        <authorList>
            <person name="Sun Q."/>
        </authorList>
    </citation>
    <scope>NUCLEOTIDE SEQUENCE</scope>
    <source>
        <strain evidence="1">YIM B02566</strain>
    </source>
</reference>
<evidence type="ECO:0000313" key="1">
    <source>
        <dbReference type="EMBL" id="MBK1867279.1"/>
    </source>
</evidence>
<protein>
    <submittedName>
        <fullName evidence="1">LysR family transcriptional regulator</fullName>
    </submittedName>
</protein>
<evidence type="ECO:0000313" key="2">
    <source>
        <dbReference type="Proteomes" id="UP000616151"/>
    </source>
</evidence>
<comment type="caution">
    <text evidence="1">The sequence shown here is derived from an EMBL/GenBank/DDBJ whole genome shotgun (WGS) entry which is preliminary data.</text>
</comment>
<keyword evidence="2" id="KW-1185">Reference proteome</keyword>
<gene>
    <name evidence="1" type="ORF">JHL16_13065</name>
</gene>
<organism evidence="1 2">
    <name type="scientific">Taklimakanibacter albus</name>
    <dbReference type="NCBI Taxonomy" id="2800327"/>
    <lineage>
        <taxon>Bacteria</taxon>
        <taxon>Pseudomonadati</taxon>
        <taxon>Pseudomonadota</taxon>
        <taxon>Alphaproteobacteria</taxon>
        <taxon>Hyphomicrobiales</taxon>
        <taxon>Aestuariivirgaceae</taxon>
        <taxon>Taklimakanibacter</taxon>
    </lineage>
</organism>
<proteinExistence type="predicted"/>
<name>A0ACC5R3Q4_9HYPH</name>